<organism evidence="1 2">
    <name type="scientific">Romanomermis culicivorax</name>
    <name type="common">Nematode worm</name>
    <dbReference type="NCBI Taxonomy" id="13658"/>
    <lineage>
        <taxon>Eukaryota</taxon>
        <taxon>Metazoa</taxon>
        <taxon>Ecdysozoa</taxon>
        <taxon>Nematoda</taxon>
        <taxon>Enoplea</taxon>
        <taxon>Dorylaimia</taxon>
        <taxon>Mermithida</taxon>
        <taxon>Mermithoidea</taxon>
        <taxon>Mermithidae</taxon>
        <taxon>Romanomermis</taxon>
    </lineage>
</organism>
<protein>
    <submittedName>
        <fullName evidence="2">Uncharacterized protein</fullName>
    </submittedName>
</protein>
<evidence type="ECO:0000313" key="2">
    <source>
        <dbReference type="WBParaSite" id="nRc.2.0.1.t22551-RA"/>
    </source>
</evidence>
<sequence>MNVGPGGGDIIWHGKAFTSYGIGIGTESMPGQFLYLLGISGGESDDAAIILAAISSLTSRHGFDFVLFKMRTMNYDAIEYSLRVQNRNVYCLLHRL</sequence>
<reference evidence="2" key="1">
    <citation type="submission" date="2022-11" db="UniProtKB">
        <authorList>
            <consortium name="WormBaseParasite"/>
        </authorList>
    </citation>
    <scope>IDENTIFICATION</scope>
</reference>
<dbReference type="WBParaSite" id="nRc.2.0.1.t22551-RA">
    <property type="protein sequence ID" value="nRc.2.0.1.t22551-RA"/>
    <property type="gene ID" value="nRc.2.0.1.g22551"/>
</dbReference>
<accession>A0A915JA43</accession>
<name>A0A915JA43_ROMCU</name>
<dbReference type="Proteomes" id="UP000887565">
    <property type="component" value="Unplaced"/>
</dbReference>
<dbReference type="AlphaFoldDB" id="A0A915JA43"/>
<keyword evidence="1" id="KW-1185">Reference proteome</keyword>
<evidence type="ECO:0000313" key="1">
    <source>
        <dbReference type="Proteomes" id="UP000887565"/>
    </source>
</evidence>
<proteinExistence type="predicted"/>